<accession>A0A1H8VQK1</accession>
<gene>
    <name evidence="2" type="ORF">SAMN04488052_11421</name>
</gene>
<protein>
    <recommendedName>
        <fullName evidence="4">Lysozyme inhibitor LprI N-terminal domain-containing protein</fullName>
    </recommendedName>
</protein>
<evidence type="ECO:0000313" key="3">
    <source>
        <dbReference type="Proteomes" id="UP000199657"/>
    </source>
</evidence>
<dbReference type="EMBL" id="FOEG01000014">
    <property type="protein sequence ID" value="SEP17218.1"/>
    <property type="molecule type" value="Genomic_DNA"/>
</dbReference>
<feature type="signal peptide" evidence="1">
    <location>
        <begin position="1"/>
        <end position="21"/>
    </location>
</feature>
<name>A0A1H8VQK1_9GAMM</name>
<sequence>MRRTLGLILFTLACMPLAATAEDGEKLRDYLEGTCGLAGAGKGAPDHEDCMAEERDSFEDNLASMRARFEAACEDASDDDHAACLREQGERQAEEFREHIAAVDDDTRARGAKELHERLSQLCTQVLRQSPGSASHDYCIAQHALQYSYFAEAAVEALEQDPDLSGY</sequence>
<dbReference type="RefSeq" id="WP_091646325.1">
    <property type="nucleotide sequence ID" value="NZ_FOEG01000014.1"/>
</dbReference>
<evidence type="ECO:0000256" key="1">
    <source>
        <dbReference type="SAM" id="SignalP"/>
    </source>
</evidence>
<organism evidence="2 3">
    <name type="scientific">Aquisalimonas asiatica</name>
    <dbReference type="NCBI Taxonomy" id="406100"/>
    <lineage>
        <taxon>Bacteria</taxon>
        <taxon>Pseudomonadati</taxon>
        <taxon>Pseudomonadota</taxon>
        <taxon>Gammaproteobacteria</taxon>
        <taxon>Chromatiales</taxon>
        <taxon>Ectothiorhodospiraceae</taxon>
        <taxon>Aquisalimonas</taxon>
    </lineage>
</organism>
<dbReference type="Proteomes" id="UP000199657">
    <property type="component" value="Unassembled WGS sequence"/>
</dbReference>
<keyword evidence="3" id="KW-1185">Reference proteome</keyword>
<dbReference type="AlphaFoldDB" id="A0A1H8VQK1"/>
<proteinExistence type="predicted"/>
<feature type="chain" id="PRO_5011497530" description="Lysozyme inhibitor LprI N-terminal domain-containing protein" evidence="1">
    <location>
        <begin position="22"/>
        <end position="167"/>
    </location>
</feature>
<evidence type="ECO:0000313" key="2">
    <source>
        <dbReference type="EMBL" id="SEP17218.1"/>
    </source>
</evidence>
<evidence type="ECO:0008006" key="4">
    <source>
        <dbReference type="Google" id="ProtNLM"/>
    </source>
</evidence>
<reference evidence="2 3" key="1">
    <citation type="submission" date="2016-10" db="EMBL/GenBank/DDBJ databases">
        <authorList>
            <person name="de Groot N.N."/>
        </authorList>
    </citation>
    <scope>NUCLEOTIDE SEQUENCE [LARGE SCALE GENOMIC DNA]</scope>
    <source>
        <strain evidence="2 3">CGMCC 1.6291</strain>
    </source>
</reference>
<keyword evidence="1" id="KW-0732">Signal</keyword>